<dbReference type="PANTHER" id="PTHR36455">
    <property type="match status" value="1"/>
</dbReference>
<dbReference type="KEGG" id="cman:A9D14_17595"/>
<dbReference type="EMBL" id="CP060053">
    <property type="protein sequence ID" value="QNE07078.1"/>
    <property type="molecule type" value="Genomic_DNA"/>
</dbReference>
<gene>
    <name evidence="2" type="primary">tnpB</name>
    <name evidence="1" type="ORF">A9D14_17595</name>
    <name evidence="2" type="ORF">H4O24_18800</name>
</gene>
<evidence type="ECO:0000313" key="4">
    <source>
        <dbReference type="Proteomes" id="UP000515297"/>
    </source>
</evidence>
<keyword evidence="3" id="KW-1185">Reference proteome</keyword>
<protein>
    <submittedName>
        <fullName evidence="2">IS66 family insertion sequence element accessory protein TnpB</fullName>
    </submittedName>
</protein>
<name>A0A1Z1FHA5_9SPHN</name>
<reference evidence="1 3" key="1">
    <citation type="submission" date="2017-01" db="EMBL/GenBank/DDBJ databases">
        <title>Complete genome sequence of esterase-producing bacterium Croceicoccus marinus E4A9.</title>
        <authorList>
            <person name="Wu Y.-H."/>
            <person name="Cheng H."/>
            <person name="Xu L."/>
            <person name="Huo Y.-Y."/>
            <person name="Wang C.-S."/>
            <person name="Xu X.-W."/>
        </authorList>
    </citation>
    <scope>NUCLEOTIDE SEQUENCE [LARGE SCALE GENOMIC DNA]</scope>
    <source>
        <strain evidence="1 3">E4A9</strain>
        <plasmid evidence="1">pCME4A9I</plasmid>
        <plasmid evidence="3">Plasmid pcme4a9i</plasmid>
    </source>
</reference>
<dbReference type="NCBIfam" id="NF033819">
    <property type="entry name" value="IS66_TnpB"/>
    <property type="match status" value="1"/>
</dbReference>
<dbReference type="RefSeq" id="WP_066850628.1">
    <property type="nucleotide sequence ID" value="NZ_CP019603.1"/>
</dbReference>
<dbReference type="Proteomes" id="UP000515297">
    <property type="component" value="Plasmid plas1"/>
</dbReference>
<organism evidence="1 3">
    <name type="scientific">Croceicoccus marinus</name>
    <dbReference type="NCBI Taxonomy" id="450378"/>
    <lineage>
        <taxon>Bacteria</taxon>
        <taxon>Pseudomonadati</taxon>
        <taxon>Pseudomonadota</taxon>
        <taxon>Alphaproteobacteria</taxon>
        <taxon>Sphingomonadales</taxon>
        <taxon>Erythrobacteraceae</taxon>
        <taxon>Croceicoccus</taxon>
    </lineage>
</organism>
<dbReference type="OrthoDB" id="9801450at2"/>
<sequence>MIGPGTGAKVMVATRPVDFRKGPDSLAALVAAEYGGKPYSGVIYVFRAKRADRIKMIWWDGTGLCLMAKKMETGGFKWPGIRDGVMRLTAAQLGALLEGLDWRRVHGGRRPKAPQIAA</sequence>
<evidence type="ECO:0000313" key="3">
    <source>
        <dbReference type="Proteomes" id="UP000195807"/>
    </source>
</evidence>
<keyword evidence="1" id="KW-0614">Plasmid</keyword>
<reference evidence="2 4" key="2">
    <citation type="submission" date="2020-08" db="EMBL/GenBank/DDBJ databases">
        <authorList>
            <person name="Liu G."/>
            <person name="Sun C."/>
        </authorList>
    </citation>
    <scope>NUCLEOTIDE SEQUENCE [LARGE SCALE GENOMIC DNA]</scope>
    <source>
        <strain evidence="2 4">OT19</strain>
        <plasmid evidence="2 4">plas1</plasmid>
    </source>
</reference>
<geneLocation type="plasmid" evidence="3">
    <name>pcme4a9i</name>
</geneLocation>
<evidence type="ECO:0000313" key="2">
    <source>
        <dbReference type="EMBL" id="QNE07078.1"/>
    </source>
</evidence>
<dbReference type="EMBL" id="CP019603">
    <property type="protein sequence ID" value="ARU18100.1"/>
    <property type="molecule type" value="Genomic_DNA"/>
</dbReference>
<geneLocation type="plasmid" evidence="2 4">
    <name>plas1</name>
</geneLocation>
<dbReference type="Proteomes" id="UP000195807">
    <property type="component" value="Plasmid pCME4A9I"/>
</dbReference>
<proteinExistence type="predicted"/>
<dbReference type="Pfam" id="PF05717">
    <property type="entry name" value="TnpB_IS66"/>
    <property type="match status" value="1"/>
</dbReference>
<accession>A0A1Z1FHA5</accession>
<geneLocation type="plasmid" evidence="1">
    <name>pCME4A9I</name>
</geneLocation>
<dbReference type="STRING" id="450378.GCA_001661675_03535"/>
<dbReference type="PANTHER" id="PTHR36455:SF1">
    <property type="entry name" value="BLR8292 PROTEIN"/>
    <property type="match status" value="1"/>
</dbReference>
<dbReference type="InterPro" id="IPR008878">
    <property type="entry name" value="Transposase_IS66_Orf2"/>
</dbReference>
<dbReference type="AlphaFoldDB" id="A0A1Z1FHA5"/>
<evidence type="ECO:0000313" key="1">
    <source>
        <dbReference type="EMBL" id="ARU18100.1"/>
    </source>
</evidence>